<proteinExistence type="predicted"/>
<protein>
    <submittedName>
        <fullName evidence="2">C-Maf-inducing protein</fullName>
    </submittedName>
</protein>
<feature type="compositionally biased region" description="Basic residues" evidence="1">
    <location>
        <begin position="131"/>
        <end position="140"/>
    </location>
</feature>
<dbReference type="OrthoDB" id="10056090at2759"/>
<name>A0A5B7F8C4_PORTR</name>
<comment type="caution">
    <text evidence="2">The sequence shown here is derived from an EMBL/GenBank/DDBJ whole genome shotgun (WGS) entry which is preliminary data.</text>
</comment>
<dbReference type="EMBL" id="VSRR010005205">
    <property type="protein sequence ID" value="MPC41835.1"/>
    <property type="molecule type" value="Genomic_DNA"/>
</dbReference>
<dbReference type="Proteomes" id="UP000324222">
    <property type="component" value="Unassembled WGS sequence"/>
</dbReference>
<dbReference type="Pfam" id="PF13516">
    <property type="entry name" value="LRR_6"/>
    <property type="match status" value="1"/>
</dbReference>
<dbReference type="AlphaFoldDB" id="A0A5B7F8C4"/>
<evidence type="ECO:0000313" key="3">
    <source>
        <dbReference type="Proteomes" id="UP000324222"/>
    </source>
</evidence>
<organism evidence="2 3">
    <name type="scientific">Portunus trituberculatus</name>
    <name type="common">Swimming crab</name>
    <name type="synonym">Neptunus trituberculatus</name>
    <dbReference type="NCBI Taxonomy" id="210409"/>
    <lineage>
        <taxon>Eukaryota</taxon>
        <taxon>Metazoa</taxon>
        <taxon>Ecdysozoa</taxon>
        <taxon>Arthropoda</taxon>
        <taxon>Crustacea</taxon>
        <taxon>Multicrustacea</taxon>
        <taxon>Malacostraca</taxon>
        <taxon>Eumalacostraca</taxon>
        <taxon>Eucarida</taxon>
        <taxon>Decapoda</taxon>
        <taxon>Pleocyemata</taxon>
        <taxon>Brachyura</taxon>
        <taxon>Eubrachyura</taxon>
        <taxon>Portunoidea</taxon>
        <taxon>Portunidae</taxon>
        <taxon>Portuninae</taxon>
        <taxon>Portunus</taxon>
    </lineage>
</organism>
<dbReference type="Gene3D" id="3.80.10.10">
    <property type="entry name" value="Ribonuclease Inhibitor"/>
    <property type="match status" value="1"/>
</dbReference>
<gene>
    <name evidence="2" type="primary">CMIP</name>
    <name evidence="2" type="ORF">E2C01_035442</name>
</gene>
<evidence type="ECO:0000313" key="2">
    <source>
        <dbReference type="EMBL" id="MPC41835.1"/>
    </source>
</evidence>
<feature type="compositionally biased region" description="Pro residues" evidence="1">
    <location>
        <begin position="202"/>
        <end position="216"/>
    </location>
</feature>
<feature type="region of interest" description="Disordered" evidence="1">
    <location>
        <begin position="190"/>
        <end position="243"/>
    </location>
</feature>
<dbReference type="InterPro" id="IPR032675">
    <property type="entry name" value="LRR_dom_sf"/>
</dbReference>
<dbReference type="InterPro" id="IPR001611">
    <property type="entry name" value="Leu-rich_rpt"/>
</dbReference>
<keyword evidence="3" id="KW-1185">Reference proteome</keyword>
<accession>A0A5B7F8C4</accession>
<reference evidence="2 3" key="1">
    <citation type="submission" date="2019-05" db="EMBL/GenBank/DDBJ databases">
        <title>Another draft genome of Portunus trituberculatus and its Hox gene families provides insights of decapod evolution.</title>
        <authorList>
            <person name="Jeong J.-H."/>
            <person name="Song I."/>
            <person name="Kim S."/>
            <person name="Choi T."/>
            <person name="Kim D."/>
            <person name="Ryu S."/>
            <person name="Kim W."/>
        </authorList>
    </citation>
    <scope>NUCLEOTIDE SEQUENCE [LARGE SCALE GENOMIC DNA]</scope>
    <source>
        <tissue evidence="2">Muscle</tissue>
    </source>
</reference>
<dbReference type="SUPFAM" id="SSF52047">
    <property type="entry name" value="RNI-like"/>
    <property type="match status" value="1"/>
</dbReference>
<evidence type="ECO:0000256" key="1">
    <source>
        <dbReference type="SAM" id="MobiDB-lite"/>
    </source>
</evidence>
<sequence length="269" mass="29682">MLSSGSFGNLECLSLAFTRVTSACAEQLIKLPTLRYLNLWATQFGDVGLQLISEHLHKLQVLNLCETPVTDKGLEALAAVKSLRRLNLNSTSLSVQTFETLKETLPGLLEVDPDVSRSPGGPTAFLRRVLHQLGRRRRDRKSQDGSTVGEQNNVRAECACLPRASGLTRRNVLVRAKSEEQTTVQRRQLVRAASEDHHARCPAPPTRPPSPPPPRPKNLLTRAKSEEQQSAARCHLLRTNSDGRRYKVSNLLRQEAAAAAQEAHQPALA</sequence>
<feature type="region of interest" description="Disordered" evidence="1">
    <location>
        <begin position="131"/>
        <end position="150"/>
    </location>
</feature>